<evidence type="ECO:0000256" key="3">
    <source>
        <dbReference type="ARBA" id="ARBA00023295"/>
    </source>
</evidence>
<dbReference type="EMBL" id="JANQBD010000005">
    <property type="protein sequence ID" value="MCR8631215.1"/>
    <property type="molecule type" value="Genomic_DNA"/>
</dbReference>
<dbReference type="InterPro" id="IPR023296">
    <property type="entry name" value="Glyco_hydro_beta-prop_sf"/>
</dbReference>
<evidence type="ECO:0000256" key="1">
    <source>
        <dbReference type="ARBA" id="ARBA00009865"/>
    </source>
</evidence>
<dbReference type="RefSeq" id="WP_258212821.1">
    <property type="nucleotide sequence ID" value="NZ_JANQBD010000005.1"/>
</dbReference>
<evidence type="ECO:0000313" key="7">
    <source>
        <dbReference type="Proteomes" id="UP001300012"/>
    </source>
</evidence>
<dbReference type="InterPro" id="IPR051795">
    <property type="entry name" value="Glycosyl_Hydrlase_43"/>
</dbReference>
<dbReference type="InterPro" id="IPR006710">
    <property type="entry name" value="Glyco_hydro_43"/>
</dbReference>
<proteinExistence type="inferred from homology"/>
<organism evidence="6 7">
    <name type="scientific">Paenibacillus radicis</name>
    <name type="common">ex Xue et al. 2023</name>
    <dbReference type="NCBI Taxonomy" id="2972489"/>
    <lineage>
        <taxon>Bacteria</taxon>
        <taxon>Bacillati</taxon>
        <taxon>Bacillota</taxon>
        <taxon>Bacilli</taxon>
        <taxon>Bacillales</taxon>
        <taxon>Paenibacillaceae</taxon>
        <taxon>Paenibacillus</taxon>
    </lineage>
</organism>
<evidence type="ECO:0000256" key="4">
    <source>
        <dbReference type="RuleBase" id="RU361187"/>
    </source>
</evidence>
<dbReference type="InterPro" id="IPR013320">
    <property type="entry name" value="ConA-like_dom_sf"/>
</dbReference>
<evidence type="ECO:0000313" key="6">
    <source>
        <dbReference type="EMBL" id="MCR8631215.1"/>
    </source>
</evidence>
<dbReference type="Gene3D" id="2.115.10.20">
    <property type="entry name" value="Glycosyl hydrolase domain, family 43"/>
    <property type="match status" value="1"/>
</dbReference>
<dbReference type="GO" id="GO:0016787">
    <property type="term" value="F:hydrolase activity"/>
    <property type="evidence" value="ECO:0007669"/>
    <property type="project" value="UniProtKB-KW"/>
</dbReference>
<sequence length="543" mass="61483">MSNPINRFPNPVLPGDHPDPSVVRVGSDYYVVTSTFQYFPGVMIHHSYDLVHWQPIGHVITRRSQLDLTGVPDSHGVFAPDISYYDGKFWVVVPYFHGQPRCTNVLYVADRPEGPYSDGIVLNHHFIDPSIFNDDDGRRYLAFGGGWLQELAGDGSRLLGEPKQVWSGTGGSTPEAPHILKRSGWYYLLLAEGGTAFGHKETIARSRSVWGPYEPCPLNPVLTQRDPNKPLQKAGHGKLVDDPHGNWWMLHLGGRPLTPNGSTPLGRETFLEPVRWTDDGWLEVGDSGEPAEWIELPAGMERLPGPHTYAVEAVNALGETDRFTEPQLSPVWEWVRHPLQDSFRLTGEGLEMDCAPYSLYVPDETLLLTRRWEHLAFEAEVRLSFEPQTLGEEAGLLLYRDMDGMLLVSIRNGIGQTSGQKLDVSRLHEKQEHDGLYLQIDRSEKCFRNQLYQQKLEVTDGTDIWLKTSLDAINRRFTFTYSTDGVKYEPIDLTVPADFLYPENFARYKCYTAPRVGLFALGVMYQPQGKALFKQFTYRGQTD</sequence>
<keyword evidence="3 4" id="KW-0326">Glycosidase</keyword>
<protein>
    <submittedName>
        <fullName evidence="6">Glycoside hydrolase family 43 protein</fullName>
    </submittedName>
</protein>
<dbReference type="SUPFAM" id="SSF75005">
    <property type="entry name" value="Arabinanase/levansucrase/invertase"/>
    <property type="match status" value="1"/>
</dbReference>
<dbReference type="Gene3D" id="2.60.120.200">
    <property type="match status" value="1"/>
</dbReference>
<gene>
    <name evidence="6" type="ORF">NV381_08385</name>
</gene>
<keyword evidence="7" id="KW-1185">Reference proteome</keyword>
<dbReference type="Pfam" id="PF17851">
    <property type="entry name" value="GH43_C2"/>
    <property type="match status" value="1"/>
</dbReference>
<dbReference type="InterPro" id="IPR041542">
    <property type="entry name" value="GH43_C2"/>
</dbReference>
<dbReference type="PANTHER" id="PTHR42812:SF12">
    <property type="entry name" value="BETA-XYLOSIDASE-RELATED"/>
    <property type="match status" value="1"/>
</dbReference>
<comment type="caution">
    <text evidence="6">The sequence shown here is derived from an EMBL/GenBank/DDBJ whole genome shotgun (WGS) entry which is preliminary data.</text>
</comment>
<evidence type="ECO:0000259" key="5">
    <source>
        <dbReference type="Pfam" id="PF17851"/>
    </source>
</evidence>
<keyword evidence="2 4" id="KW-0378">Hydrolase</keyword>
<name>A0ABT1YGX4_9BACL</name>
<reference evidence="6 7" key="1">
    <citation type="submission" date="2022-08" db="EMBL/GenBank/DDBJ databases">
        <title>Paenibacillus endoradicis sp. nov., Paenibacillus radicibacter sp. nov and Paenibacillus pararadicis sp. nov., three cold-adapted plant growth-promoting bacteria isolated from root of Larix gmelinii in Great Khingan.</title>
        <authorList>
            <person name="Xue H."/>
        </authorList>
    </citation>
    <scope>NUCLEOTIDE SEQUENCE [LARGE SCALE GENOMIC DNA]</scope>
    <source>
        <strain evidence="6 7">N5-1-1-5</strain>
    </source>
</reference>
<accession>A0ABT1YGX4</accession>
<dbReference type="SUPFAM" id="SSF49899">
    <property type="entry name" value="Concanavalin A-like lectins/glucanases"/>
    <property type="match status" value="1"/>
</dbReference>
<dbReference type="Proteomes" id="UP001300012">
    <property type="component" value="Unassembled WGS sequence"/>
</dbReference>
<comment type="similarity">
    <text evidence="1 4">Belongs to the glycosyl hydrolase 43 family.</text>
</comment>
<evidence type="ECO:0000256" key="2">
    <source>
        <dbReference type="ARBA" id="ARBA00022801"/>
    </source>
</evidence>
<dbReference type="CDD" id="cd08989">
    <property type="entry name" value="GH43_XYL-like"/>
    <property type="match status" value="1"/>
</dbReference>
<dbReference type="PANTHER" id="PTHR42812">
    <property type="entry name" value="BETA-XYLOSIDASE"/>
    <property type="match status" value="1"/>
</dbReference>
<feature type="domain" description="Beta-xylosidase C-terminal Concanavalin A-like" evidence="5">
    <location>
        <begin position="321"/>
        <end position="539"/>
    </location>
</feature>
<dbReference type="Pfam" id="PF04616">
    <property type="entry name" value="Glyco_hydro_43"/>
    <property type="match status" value="1"/>
</dbReference>